<dbReference type="GO" id="GO:0016747">
    <property type="term" value="F:acyltransferase activity, transferring groups other than amino-acyl groups"/>
    <property type="evidence" value="ECO:0007669"/>
    <property type="project" value="InterPro"/>
</dbReference>
<dbReference type="EMBL" id="BMZO01000006">
    <property type="protein sequence ID" value="GHC72801.1"/>
    <property type="molecule type" value="Genomic_DNA"/>
</dbReference>
<name>A0A8J3DJ80_9HYPH</name>
<dbReference type="CDD" id="cd04301">
    <property type="entry name" value="NAT_SF"/>
    <property type="match status" value="1"/>
</dbReference>
<dbReference type="InterPro" id="IPR016181">
    <property type="entry name" value="Acyl_CoA_acyltransferase"/>
</dbReference>
<protein>
    <recommendedName>
        <fullName evidence="1">N-acetyltransferase domain-containing protein</fullName>
    </recommendedName>
</protein>
<keyword evidence="3" id="KW-1185">Reference proteome</keyword>
<dbReference type="SUPFAM" id="SSF55729">
    <property type="entry name" value="Acyl-CoA N-acyltransferases (Nat)"/>
    <property type="match status" value="1"/>
</dbReference>
<comment type="caution">
    <text evidence="2">The sequence shown here is derived from an EMBL/GenBank/DDBJ whole genome shotgun (WGS) entry which is preliminary data.</text>
</comment>
<evidence type="ECO:0000313" key="3">
    <source>
        <dbReference type="Proteomes" id="UP000641137"/>
    </source>
</evidence>
<reference evidence="2" key="2">
    <citation type="submission" date="2020-09" db="EMBL/GenBank/DDBJ databases">
        <authorList>
            <person name="Sun Q."/>
            <person name="Kim S."/>
        </authorList>
    </citation>
    <scope>NUCLEOTIDE SEQUENCE</scope>
    <source>
        <strain evidence="2">KCTC 42097</strain>
    </source>
</reference>
<dbReference type="Pfam" id="PF13508">
    <property type="entry name" value="Acetyltransf_7"/>
    <property type="match status" value="1"/>
</dbReference>
<dbReference type="PROSITE" id="PS51186">
    <property type="entry name" value="GNAT"/>
    <property type="match status" value="1"/>
</dbReference>
<reference evidence="2" key="1">
    <citation type="journal article" date="2014" name="Int. J. Syst. Evol. Microbiol.">
        <title>Complete genome sequence of Corynebacterium casei LMG S-19264T (=DSM 44701T), isolated from a smear-ripened cheese.</title>
        <authorList>
            <consortium name="US DOE Joint Genome Institute (JGI-PGF)"/>
            <person name="Walter F."/>
            <person name="Albersmeier A."/>
            <person name="Kalinowski J."/>
            <person name="Ruckert C."/>
        </authorList>
    </citation>
    <scope>NUCLEOTIDE SEQUENCE</scope>
    <source>
        <strain evidence="2">KCTC 42097</strain>
    </source>
</reference>
<sequence>MQEIRLRPALEGDRAALVALEKQVMHDYAVALWGVWKEVDPASIDLSRTFIIVATDEGRADECGCVATRYKSDSVLFIAKLYISPEYQSNGIGALVLETMKARAAEAGVALQLSVLTTNPAYRFYLREGLLEVSRTPERILMEWRGKANSS</sequence>
<proteinExistence type="predicted"/>
<evidence type="ECO:0000259" key="1">
    <source>
        <dbReference type="PROSITE" id="PS51186"/>
    </source>
</evidence>
<dbReference type="Proteomes" id="UP000641137">
    <property type="component" value="Unassembled WGS sequence"/>
</dbReference>
<organism evidence="2 3">
    <name type="scientific">Limoniibacter endophyticus</name>
    <dbReference type="NCBI Taxonomy" id="1565040"/>
    <lineage>
        <taxon>Bacteria</taxon>
        <taxon>Pseudomonadati</taxon>
        <taxon>Pseudomonadota</taxon>
        <taxon>Alphaproteobacteria</taxon>
        <taxon>Hyphomicrobiales</taxon>
        <taxon>Bartonellaceae</taxon>
        <taxon>Limoniibacter</taxon>
    </lineage>
</organism>
<dbReference type="AlphaFoldDB" id="A0A8J3DJ80"/>
<dbReference type="InterPro" id="IPR000182">
    <property type="entry name" value="GNAT_dom"/>
</dbReference>
<feature type="domain" description="N-acetyltransferase" evidence="1">
    <location>
        <begin position="4"/>
        <end position="147"/>
    </location>
</feature>
<accession>A0A8J3DJ80</accession>
<gene>
    <name evidence="2" type="ORF">GCM10010136_20760</name>
</gene>
<evidence type="ECO:0000313" key="2">
    <source>
        <dbReference type="EMBL" id="GHC72801.1"/>
    </source>
</evidence>
<dbReference type="RefSeq" id="WP_189489933.1">
    <property type="nucleotide sequence ID" value="NZ_BMZO01000006.1"/>
</dbReference>
<dbReference type="Gene3D" id="3.40.630.30">
    <property type="match status" value="1"/>
</dbReference>